<dbReference type="AlphaFoldDB" id="A0A4C1VR36"/>
<gene>
    <name evidence="2" type="ORF">EVAR_83984_1</name>
</gene>
<evidence type="ECO:0000313" key="2">
    <source>
        <dbReference type="EMBL" id="GBP40294.1"/>
    </source>
</evidence>
<feature type="compositionally biased region" description="Basic and acidic residues" evidence="1">
    <location>
        <begin position="16"/>
        <end position="26"/>
    </location>
</feature>
<evidence type="ECO:0000256" key="1">
    <source>
        <dbReference type="SAM" id="MobiDB-lite"/>
    </source>
</evidence>
<proteinExistence type="predicted"/>
<reference evidence="2 3" key="1">
    <citation type="journal article" date="2019" name="Commun. Biol.">
        <title>The bagworm genome reveals a unique fibroin gene that provides high tensile strength.</title>
        <authorList>
            <person name="Kono N."/>
            <person name="Nakamura H."/>
            <person name="Ohtoshi R."/>
            <person name="Tomita M."/>
            <person name="Numata K."/>
            <person name="Arakawa K."/>
        </authorList>
    </citation>
    <scope>NUCLEOTIDE SEQUENCE [LARGE SCALE GENOMIC DNA]</scope>
</reference>
<keyword evidence="3" id="KW-1185">Reference proteome</keyword>
<feature type="region of interest" description="Disordered" evidence="1">
    <location>
        <begin position="1"/>
        <end position="35"/>
    </location>
</feature>
<sequence length="96" mass="10639">MLQSKAGSWSVLKTGLKPESKAKPELKSSIGPGSQSKIDIRMKIDNVDRSYFRALLPGPEDVCGVVSMATLPRTAEDFVQYTLNTSHRNDCETSWH</sequence>
<protein>
    <submittedName>
        <fullName evidence="2">Uncharacterized protein</fullName>
    </submittedName>
</protein>
<evidence type="ECO:0000313" key="3">
    <source>
        <dbReference type="Proteomes" id="UP000299102"/>
    </source>
</evidence>
<dbReference type="Proteomes" id="UP000299102">
    <property type="component" value="Unassembled WGS sequence"/>
</dbReference>
<organism evidence="2 3">
    <name type="scientific">Eumeta variegata</name>
    <name type="common">Bagworm moth</name>
    <name type="synonym">Eumeta japonica</name>
    <dbReference type="NCBI Taxonomy" id="151549"/>
    <lineage>
        <taxon>Eukaryota</taxon>
        <taxon>Metazoa</taxon>
        <taxon>Ecdysozoa</taxon>
        <taxon>Arthropoda</taxon>
        <taxon>Hexapoda</taxon>
        <taxon>Insecta</taxon>
        <taxon>Pterygota</taxon>
        <taxon>Neoptera</taxon>
        <taxon>Endopterygota</taxon>
        <taxon>Lepidoptera</taxon>
        <taxon>Glossata</taxon>
        <taxon>Ditrysia</taxon>
        <taxon>Tineoidea</taxon>
        <taxon>Psychidae</taxon>
        <taxon>Oiketicinae</taxon>
        <taxon>Eumeta</taxon>
    </lineage>
</organism>
<dbReference type="EMBL" id="BGZK01000379">
    <property type="protein sequence ID" value="GBP40294.1"/>
    <property type="molecule type" value="Genomic_DNA"/>
</dbReference>
<comment type="caution">
    <text evidence="2">The sequence shown here is derived from an EMBL/GenBank/DDBJ whole genome shotgun (WGS) entry which is preliminary data.</text>
</comment>
<accession>A0A4C1VR36</accession>
<name>A0A4C1VR36_EUMVA</name>